<dbReference type="HOGENOM" id="CLU_2073975_0_0_1"/>
<accession>S8BD37</accession>
<dbReference type="Proteomes" id="UP000019376">
    <property type="component" value="Unassembled WGS sequence"/>
</dbReference>
<gene>
    <name evidence="1" type="ORF">PDE_07818</name>
</gene>
<name>S8BD37_PENO1</name>
<dbReference type="EMBL" id="KB644414">
    <property type="protein sequence ID" value="EPS32857.1"/>
    <property type="molecule type" value="Genomic_DNA"/>
</dbReference>
<sequence length="118" mass="13433">MRTSPQYNISSRVLLATDLRAADTCSVAGVIRKATQRDWLSRDCFDRETSNDAVLIANPSILCHVEISWNRSTWRASRLSIHSLFIVSSLRKNQLGCCWLTPGHVERFWCIGHGNKRC</sequence>
<protein>
    <submittedName>
        <fullName evidence="1">Uncharacterized protein</fullName>
    </submittedName>
</protein>
<evidence type="ECO:0000313" key="2">
    <source>
        <dbReference type="Proteomes" id="UP000019376"/>
    </source>
</evidence>
<proteinExistence type="predicted"/>
<keyword evidence="2" id="KW-1185">Reference proteome</keyword>
<evidence type="ECO:0000313" key="1">
    <source>
        <dbReference type="EMBL" id="EPS32857.1"/>
    </source>
</evidence>
<dbReference type="AlphaFoldDB" id="S8BD37"/>
<reference evidence="1 2" key="1">
    <citation type="journal article" date="2013" name="PLoS ONE">
        <title>Genomic and secretomic analyses reveal unique features of the lignocellulolytic enzyme system of Penicillium decumbens.</title>
        <authorList>
            <person name="Liu G."/>
            <person name="Zhang L."/>
            <person name="Wei X."/>
            <person name="Zou G."/>
            <person name="Qin Y."/>
            <person name="Ma L."/>
            <person name="Li J."/>
            <person name="Zheng H."/>
            <person name="Wang S."/>
            <person name="Wang C."/>
            <person name="Xun L."/>
            <person name="Zhao G.-P."/>
            <person name="Zhou Z."/>
            <person name="Qu Y."/>
        </authorList>
    </citation>
    <scope>NUCLEOTIDE SEQUENCE [LARGE SCALE GENOMIC DNA]</scope>
    <source>
        <strain evidence="2">114-2 / CGMCC 5302</strain>
    </source>
</reference>
<organism evidence="1 2">
    <name type="scientific">Penicillium oxalicum (strain 114-2 / CGMCC 5302)</name>
    <name type="common">Penicillium decumbens</name>
    <dbReference type="NCBI Taxonomy" id="933388"/>
    <lineage>
        <taxon>Eukaryota</taxon>
        <taxon>Fungi</taxon>
        <taxon>Dikarya</taxon>
        <taxon>Ascomycota</taxon>
        <taxon>Pezizomycotina</taxon>
        <taxon>Eurotiomycetes</taxon>
        <taxon>Eurotiomycetidae</taxon>
        <taxon>Eurotiales</taxon>
        <taxon>Aspergillaceae</taxon>
        <taxon>Penicillium</taxon>
    </lineage>
</organism>